<name>A0ACC3BQ26_PYRYE</name>
<organism evidence="1 2">
    <name type="scientific">Pyropia yezoensis</name>
    <name type="common">Susabi-nori</name>
    <name type="synonym">Porphyra yezoensis</name>
    <dbReference type="NCBI Taxonomy" id="2788"/>
    <lineage>
        <taxon>Eukaryota</taxon>
        <taxon>Rhodophyta</taxon>
        <taxon>Bangiophyceae</taxon>
        <taxon>Bangiales</taxon>
        <taxon>Bangiaceae</taxon>
        <taxon>Pyropia</taxon>
    </lineage>
</organism>
<proteinExistence type="predicted"/>
<dbReference type="EMBL" id="CM020618">
    <property type="protein sequence ID" value="KAK1859841.1"/>
    <property type="molecule type" value="Genomic_DNA"/>
</dbReference>
<reference evidence="1" key="1">
    <citation type="submission" date="2019-11" db="EMBL/GenBank/DDBJ databases">
        <title>Nori genome reveals adaptations in red seaweeds to the harsh intertidal environment.</title>
        <authorList>
            <person name="Wang D."/>
            <person name="Mao Y."/>
        </authorList>
    </citation>
    <scope>NUCLEOTIDE SEQUENCE</scope>
    <source>
        <tissue evidence="1">Gametophyte</tissue>
    </source>
</reference>
<evidence type="ECO:0000313" key="1">
    <source>
        <dbReference type="EMBL" id="KAK1859841.1"/>
    </source>
</evidence>
<gene>
    <name evidence="1" type="ORF">I4F81_002435</name>
</gene>
<sequence>MPAPSLPLAASGKVEVTPRRFLLRCPYDPRRHGVAQIFCPDAPVAARMIAFVAPAVGAALGAPRSARLPVSRRARRAAIAAVPPSSPPSVRAWCVPLRLRHGAAMRLARMAPTVALAVVGMLASRSFVPVAVGKLATVAIPAVPVVPAGTAAAATAGSGGLIKAFAESFGVVFLSEFGDKSMFATALMAMKHSPSMVFTGALLALTAMTLIACCLGQVMHLLPPVVTHYFSVALFVVFGAQMIIQSRSLSSTPGGDAGLPAVATAGSAATGSAAPAAGTERAGAEELVASLDVKGDTESKASVLLKIVSLIFVAEWCDRSMLATMALAASGNAVAVIGGATAANVLCTGMAVVAAVAVASKISEQMVALVSGILFEVFAVFTLIEGPESLD</sequence>
<keyword evidence="2" id="KW-1185">Reference proteome</keyword>
<evidence type="ECO:0000313" key="2">
    <source>
        <dbReference type="Proteomes" id="UP000798662"/>
    </source>
</evidence>
<accession>A0ACC3BQ26</accession>
<protein>
    <submittedName>
        <fullName evidence="1">Uncharacterized protein</fullName>
    </submittedName>
</protein>
<dbReference type="Proteomes" id="UP000798662">
    <property type="component" value="Chromosome 1"/>
</dbReference>
<comment type="caution">
    <text evidence="1">The sequence shown here is derived from an EMBL/GenBank/DDBJ whole genome shotgun (WGS) entry which is preliminary data.</text>
</comment>